<gene>
    <name evidence="1" type="ORF">MLD38_033877</name>
</gene>
<evidence type="ECO:0000313" key="1">
    <source>
        <dbReference type="EMBL" id="KAI4320390.1"/>
    </source>
</evidence>
<keyword evidence="2" id="KW-1185">Reference proteome</keyword>
<proteinExistence type="predicted"/>
<evidence type="ECO:0000313" key="2">
    <source>
        <dbReference type="Proteomes" id="UP001057402"/>
    </source>
</evidence>
<organism evidence="1 2">
    <name type="scientific">Melastoma candidum</name>
    <dbReference type="NCBI Taxonomy" id="119954"/>
    <lineage>
        <taxon>Eukaryota</taxon>
        <taxon>Viridiplantae</taxon>
        <taxon>Streptophyta</taxon>
        <taxon>Embryophyta</taxon>
        <taxon>Tracheophyta</taxon>
        <taxon>Spermatophyta</taxon>
        <taxon>Magnoliopsida</taxon>
        <taxon>eudicotyledons</taxon>
        <taxon>Gunneridae</taxon>
        <taxon>Pentapetalae</taxon>
        <taxon>rosids</taxon>
        <taxon>malvids</taxon>
        <taxon>Myrtales</taxon>
        <taxon>Melastomataceae</taxon>
        <taxon>Melastomatoideae</taxon>
        <taxon>Melastomateae</taxon>
        <taxon>Melastoma</taxon>
    </lineage>
</organism>
<comment type="caution">
    <text evidence="1">The sequence shown here is derived from an EMBL/GenBank/DDBJ whole genome shotgun (WGS) entry which is preliminary data.</text>
</comment>
<dbReference type="Proteomes" id="UP001057402">
    <property type="component" value="Chromosome 10"/>
</dbReference>
<name>A0ACB9MCK2_9MYRT</name>
<protein>
    <submittedName>
        <fullName evidence="1">Uncharacterized protein</fullName>
    </submittedName>
</protein>
<dbReference type="EMBL" id="CM042889">
    <property type="protein sequence ID" value="KAI4320390.1"/>
    <property type="molecule type" value="Genomic_DNA"/>
</dbReference>
<accession>A0ACB9MCK2</accession>
<sequence length="155" mass="17480">MKSLVSKGPQSVQMFAVSVKPITEICYATSLPRCPELQSLSDEFADIFKEPTTLPPHREHDHPIHLKEGTSPINVRPYCYPVVQKDAIKDHVRVVLGILRQHTLYAKLTKCVFGAKEVEYLGDVISERGVQTDPNKIKAMSAWPEPKNVKELRGF</sequence>
<reference evidence="2" key="1">
    <citation type="journal article" date="2023" name="Front. Plant Sci.">
        <title>Chromosomal-level genome assembly of Melastoma candidum provides insights into trichome evolution.</title>
        <authorList>
            <person name="Zhong Y."/>
            <person name="Wu W."/>
            <person name="Sun C."/>
            <person name="Zou P."/>
            <person name="Liu Y."/>
            <person name="Dai S."/>
            <person name="Zhou R."/>
        </authorList>
    </citation>
    <scope>NUCLEOTIDE SEQUENCE [LARGE SCALE GENOMIC DNA]</scope>
</reference>